<dbReference type="InterPro" id="IPR006201">
    <property type="entry name" value="Neur_channel"/>
</dbReference>
<proteinExistence type="inferred from homology"/>
<evidence type="ECO:0000256" key="5">
    <source>
        <dbReference type="RuleBase" id="RU000687"/>
    </source>
</evidence>
<dbReference type="Gene3D" id="1.20.58.390">
    <property type="entry name" value="Neurotransmitter-gated ion-channel transmembrane domain"/>
    <property type="match status" value="1"/>
</dbReference>
<dbReference type="AlphaFoldDB" id="A0AAN9C362"/>
<dbReference type="GO" id="GO:0005230">
    <property type="term" value="F:extracellular ligand-gated monoatomic ion channel activity"/>
    <property type="evidence" value="ECO:0007669"/>
    <property type="project" value="InterPro"/>
</dbReference>
<keyword evidence="5" id="KW-0813">Transport</keyword>
<dbReference type="CDD" id="cd18989">
    <property type="entry name" value="LGIC_ECD_cation"/>
    <property type="match status" value="1"/>
</dbReference>
<feature type="transmembrane region" description="Helical" evidence="5">
    <location>
        <begin position="479"/>
        <end position="502"/>
    </location>
</feature>
<evidence type="ECO:0000259" key="6">
    <source>
        <dbReference type="Pfam" id="PF02931"/>
    </source>
</evidence>
<dbReference type="InterPro" id="IPR006029">
    <property type="entry name" value="Neurotrans-gated_channel_TM"/>
</dbReference>
<feature type="chain" id="PRO_5042665397" description="Neurotransmitter-gated ion-channel ligand-binding domain-containing protein" evidence="5">
    <location>
        <begin position="25"/>
        <end position="503"/>
    </location>
</feature>
<organism evidence="8 9">
    <name type="scientific">Littorina saxatilis</name>
    <dbReference type="NCBI Taxonomy" id="31220"/>
    <lineage>
        <taxon>Eukaryota</taxon>
        <taxon>Metazoa</taxon>
        <taxon>Spiralia</taxon>
        <taxon>Lophotrochozoa</taxon>
        <taxon>Mollusca</taxon>
        <taxon>Gastropoda</taxon>
        <taxon>Caenogastropoda</taxon>
        <taxon>Littorinimorpha</taxon>
        <taxon>Littorinoidea</taxon>
        <taxon>Littorinidae</taxon>
        <taxon>Littorina</taxon>
    </lineage>
</organism>
<comment type="subcellular location">
    <subcellularLocation>
        <location evidence="1">Membrane</location>
        <topology evidence="1">Multi-pass membrane protein</topology>
    </subcellularLocation>
</comment>
<evidence type="ECO:0000256" key="2">
    <source>
        <dbReference type="ARBA" id="ARBA00022692"/>
    </source>
</evidence>
<dbReference type="PRINTS" id="PR00252">
    <property type="entry name" value="NRIONCHANNEL"/>
</dbReference>
<feature type="transmembrane region" description="Helical" evidence="5">
    <location>
        <begin position="265"/>
        <end position="288"/>
    </location>
</feature>
<evidence type="ECO:0008006" key="10">
    <source>
        <dbReference type="Google" id="ProtNLM"/>
    </source>
</evidence>
<keyword evidence="5" id="KW-0407">Ion channel</keyword>
<keyword evidence="2 5" id="KW-0812">Transmembrane</keyword>
<dbReference type="InterPro" id="IPR018000">
    <property type="entry name" value="Neurotransmitter_ion_chnl_CS"/>
</dbReference>
<sequence>MRSTSMHPVCRLFTLVSLLTLAMYHTSNHSGCHAALSNLTHPKKEGYSRLVEDIKAHPIARNKIPPKISKPLLDNTNDDEESLSIKVTLIPVDILSLDAAEQVLELSGYITLIWFDTDLSWNVSEYGGVQMVELFSSELWTPLISVMNGAEGSDLIVNSRVPVSLSQTGQVIFAFSVNLKTSCALNLMFFPFDEQLCEINLYLLPQSQIHLVPLGANVEKLLENFSAGGEWSLTDIQMETVKGIQYHENVNNTKVKLVLQRRTTFYLVSVVGPMALFTIMDSLVFLIPPESGEKVSFLISIFISNAVFSSFINGVMPRGLHTKIPLVMVYLLFMWVWSVIVFLATVFVLKRFYDQQTHANNIADKTAEPDLSEYNQCQKLSHTCMKKLGSFFTKPGCNILKNRSMAASSRVNPHNEAINPEQPVPGLKNFGEENENYSTSFVAGQVEDAKHEPKRLHLGNAKVNESVKQGYSAKTLDRIFLILSLLIIIVIDSMMVLLTVLVN</sequence>
<comment type="similarity">
    <text evidence="5">Belongs to the ligand-gated ion channel (TC 1.A.9) family.</text>
</comment>
<dbReference type="InterPro" id="IPR006202">
    <property type="entry name" value="Neur_chan_lig-bd"/>
</dbReference>
<feature type="domain" description="Neurotransmitter-gated ion-channel transmembrane" evidence="7">
    <location>
        <begin position="273"/>
        <end position="491"/>
    </location>
</feature>
<feature type="signal peptide" evidence="5">
    <location>
        <begin position="1"/>
        <end position="24"/>
    </location>
</feature>
<keyword evidence="3 5" id="KW-1133">Transmembrane helix</keyword>
<feature type="transmembrane region" description="Helical" evidence="5">
    <location>
        <begin position="327"/>
        <end position="349"/>
    </location>
</feature>
<feature type="transmembrane region" description="Helical" evidence="5">
    <location>
        <begin position="295"/>
        <end position="315"/>
    </location>
</feature>
<name>A0AAN9C362_9CAEN</name>
<accession>A0AAN9C362</accession>
<dbReference type="InterPro" id="IPR038050">
    <property type="entry name" value="Neuro_actylchol_rec"/>
</dbReference>
<dbReference type="CDD" id="cd19051">
    <property type="entry name" value="LGIC_TM_cation"/>
    <property type="match status" value="1"/>
</dbReference>
<dbReference type="GO" id="GO:0016020">
    <property type="term" value="C:membrane"/>
    <property type="evidence" value="ECO:0007669"/>
    <property type="project" value="UniProtKB-SubCell"/>
</dbReference>
<dbReference type="PANTHER" id="PTHR18945">
    <property type="entry name" value="NEUROTRANSMITTER GATED ION CHANNEL"/>
    <property type="match status" value="1"/>
</dbReference>
<keyword evidence="5" id="KW-0732">Signal</keyword>
<dbReference type="Pfam" id="PF02932">
    <property type="entry name" value="Neur_chan_memb"/>
    <property type="match status" value="1"/>
</dbReference>
<evidence type="ECO:0000313" key="8">
    <source>
        <dbReference type="EMBL" id="KAK7115824.1"/>
    </source>
</evidence>
<feature type="domain" description="Neurotransmitter-gated ion-channel ligand-binding" evidence="6">
    <location>
        <begin position="76"/>
        <end position="263"/>
    </location>
</feature>
<gene>
    <name evidence="8" type="ORF">V1264_001630</name>
</gene>
<dbReference type="InterPro" id="IPR036719">
    <property type="entry name" value="Neuro-gated_channel_TM_sf"/>
</dbReference>
<protein>
    <recommendedName>
        <fullName evidence="10">Neurotransmitter-gated ion-channel ligand-binding domain-containing protein</fullName>
    </recommendedName>
</protein>
<evidence type="ECO:0000313" key="9">
    <source>
        <dbReference type="Proteomes" id="UP001374579"/>
    </source>
</evidence>
<dbReference type="InterPro" id="IPR036734">
    <property type="entry name" value="Neur_chan_lig-bd_sf"/>
</dbReference>
<dbReference type="EMBL" id="JBAMIC010000001">
    <property type="protein sequence ID" value="KAK7115824.1"/>
    <property type="molecule type" value="Genomic_DNA"/>
</dbReference>
<dbReference type="Gene3D" id="2.70.170.10">
    <property type="entry name" value="Neurotransmitter-gated ion-channel ligand-binding domain"/>
    <property type="match status" value="1"/>
</dbReference>
<evidence type="ECO:0000256" key="1">
    <source>
        <dbReference type="ARBA" id="ARBA00004141"/>
    </source>
</evidence>
<evidence type="ECO:0000259" key="7">
    <source>
        <dbReference type="Pfam" id="PF02932"/>
    </source>
</evidence>
<keyword evidence="9" id="KW-1185">Reference proteome</keyword>
<keyword evidence="4 5" id="KW-0472">Membrane</keyword>
<dbReference type="Pfam" id="PF02931">
    <property type="entry name" value="Neur_chan_LBD"/>
    <property type="match status" value="1"/>
</dbReference>
<comment type="caution">
    <text evidence="8">The sequence shown here is derived from an EMBL/GenBank/DDBJ whole genome shotgun (WGS) entry which is preliminary data.</text>
</comment>
<evidence type="ECO:0000256" key="3">
    <source>
        <dbReference type="ARBA" id="ARBA00022989"/>
    </source>
</evidence>
<evidence type="ECO:0000256" key="4">
    <source>
        <dbReference type="ARBA" id="ARBA00023136"/>
    </source>
</evidence>
<dbReference type="SUPFAM" id="SSF90112">
    <property type="entry name" value="Neurotransmitter-gated ion-channel transmembrane pore"/>
    <property type="match status" value="1"/>
</dbReference>
<dbReference type="SUPFAM" id="SSF63712">
    <property type="entry name" value="Nicotinic receptor ligand binding domain-like"/>
    <property type="match status" value="1"/>
</dbReference>
<dbReference type="PROSITE" id="PS00236">
    <property type="entry name" value="NEUROTR_ION_CHANNEL"/>
    <property type="match status" value="1"/>
</dbReference>
<keyword evidence="5" id="KW-0406">Ion transport</keyword>
<dbReference type="GO" id="GO:0004888">
    <property type="term" value="F:transmembrane signaling receptor activity"/>
    <property type="evidence" value="ECO:0007669"/>
    <property type="project" value="InterPro"/>
</dbReference>
<dbReference type="Proteomes" id="UP001374579">
    <property type="component" value="Unassembled WGS sequence"/>
</dbReference>
<reference evidence="8 9" key="1">
    <citation type="submission" date="2024-02" db="EMBL/GenBank/DDBJ databases">
        <title>Chromosome-scale genome assembly of the rough periwinkle Littorina saxatilis.</title>
        <authorList>
            <person name="De Jode A."/>
            <person name="Faria R."/>
            <person name="Formenti G."/>
            <person name="Sims Y."/>
            <person name="Smith T.P."/>
            <person name="Tracey A."/>
            <person name="Wood J.M.D."/>
            <person name="Zagrodzka Z.B."/>
            <person name="Johannesson K."/>
            <person name="Butlin R.K."/>
            <person name="Leder E.H."/>
        </authorList>
    </citation>
    <scope>NUCLEOTIDE SEQUENCE [LARGE SCALE GENOMIC DNA]</scope>
    <source>
        <strain evidence="8">Snail1</strain>
        <tissue evidence="8">Muscle</tissue>
    </source>
</reference>